<proteinExistence type="predicted"/>
<protein>
    <submittedName>
        <fullName evidence="1">Uncharacterized protein</fullName>
    </submittedName>
</protein>
<keyword evidence="2" id="KW-1185">Reference proteome</keyword>
<name>A0A365TSZ0_9GAMM</name>
<evidence type="ECO:0000313" key="1">
    <source>
        <dbReference type="EMBL" id="RBI68914.1"/>
    </source>
</evidence>
<dbReference type="EMBL" id="QNTU01000002">
    <property type="protein sequence ID" value="RBI68914.1"/>
    <property type="molecule type" value="Genomic_DNA"/>
</dbReference>
<reference evidence="2" key="1">
    <citation type="submission" date="2018-06" db="EMBL/GenBank/DDBJ databases">
        <title>Whole genome sequencing of four bacterial strains from South Shetland trench revealing bio-synthetic gene clusters.</title>
        <authorList>
            <person name="Abdel-Mageed W.M."/>
            <person name="Lehri B."/>
            <person name="Jarmusch S."/>
            <person name="Miranda K."/>
            <person name="Goodfellow M."/>
            <person name="Jaspars M."/>
            <person name="Karlyshev A.V."/>
        </authorList>
    </citation>
    <scope>NUCLEOTIDE SEQUENCE [LARGE SCALE GENOMIC DNA]</scope>
    <source>
        <strain evidence="2">SST4</strain>
    </source>
</reference>
<organism evidence="1 2">
    <name type="scientific">Vreelandella sulfidaeris</name>
    <dbReference type="NCBI Taxonomy" id="115553"/>
    <lineage>
        <taxon>Bacteria</taxon>
        <taxon>Pseudomonadati</taxon>
        <taxon>Pseudomonadota</taxon>
        <taxon>Gammaproteobacteria</taxon>
        <taxon>Oceanospirillales</taxon>
        <taxon>Halomonadaceae</taxon>
        <taxon>Vreelandella</taxon>
    </lineage>
</organism>
<dbReference type="AlphaFoldDB" id="A0A365TSZ0"/>
<sequence length="106" mass="11962">MSMNSIKVMTDYQCFPIWHYGGDNVGDIDPATLPISKELVASLLAWASTYDATLNIEDPIKSGFPNESAQNEFIKKGLELAQKLKSELKITEVYYYHEGMGRDVRI</sequence>
<gene>
    <name evidence="1" type="ORF">DQ400_06035</name>
</gene>
<accession>A0A365TSZ0</accession>
<evidence type="ECO:0000313" key="2">
    <source>
        <dbReference type="Proteomes" id="UP000252204"/>
    </source>
</evidence>
<dbReference type="Proteomes" id="UP000252204">
    <property type="component" value="Unassembled WGS sequence"/>
</dbReference>
<comment type="caution">
    <text evidence="1">The sequence shown here is derived from an EMBL/GenBank/DDBJ whole genome shotgun (WGS) entry which is preliminary data.</text>
</comment>